<evidence type="ECO:0000256" key="2">
    <source>
        <dbReference type="ARBA" id="ARBA00022722"/>
    </source>
</evidence>
<evidence type="ECO:0000259" key="7">
    <source>
        <dbReference type="Pfam" id="PF01850"/>
    </source>
</evidence>
<keyword evidence="8" id="KW-0238">DNA-binding</keyword>
<comment type="cofactor">
    <cofactor evidence="6">
        <name>Mg(2+)</name>
        <dbReference type="ChEBI" id="CHEBI:18420"/>
    </cofactor>
</comment>
<dbReference type="CDD" id="cd09873">
    <property type="entry name" value="PIN_Pae0151-like"/>
    <property type="match status" value="1"/>
</dbReference>
<dbReference type="PANTHER" id="PTHR35901">
    <property type="entry name" value="RIBONUCLEASE VAPC3"/>
    <property type="match status" value="1"/>
</dbReference>
<feature type="binding site" evidence="6">
    <location>
        <position position="6"/>
    </location>
    <ligand>
        <name>Mg(2+)</name>
        <dbReference type="ChEBI" id="CHEBI:18420"/>
    </ligand>
</feature>
<dbReference type="RefSeq" id="WP_050446203.1">
    <property type="nucleotide sequence ID" value="NZ_LGVG01000007.1"/>
</dbReference>
<dbReference type="AlphaFoldDB" id="A0AAW3I6J8"/>
<comment type="function">
    <text evidence="6">Toxic component of a toxin-antitoxin (TA) system. An RNase.</text>
</comment>
<evidence type="ECO:0000256" key="5">
    <source>
        <dbReference type="ARBA" id="ARBA00022842"/>
    </source>
</evidence>
<proteinExistence type="inferred from homology"/>
<keyword evidence="6" id="KW-0800">Toxin</keyword>
<feature type="domain" description="PIN" evidence="7">
    <location>
        <begin position="4"/>
        <end position="130"/>
    </location>
</feature>
<dbReference type="EC" id="3.1.-.-" evidence="6"/>
<dbReference type="InterPro" id="IPR051619">
    <property type="entry name" value="TypeII_TA_RNase_PINc/VapC"/>
</dbReference>
<keyword evidence="4 6" id="KW-0378">Hydrolase</keyword>
<dbReference type="EMBL" id="LGVG01000007">
    <property type="protein sequence ID" value="KNE28384.1"/>
    <property type="molecule type" value="Genomic_DNA"/>
</dbReference>
<dbReference type="GO" id="GO:0016787">
    <property type="term" value="F:hydrolase activity"/>
    <property type="evidence" value="ECO:0007669"/>
    <property type="project" value="UniProtKB-KW"/>
</dbReference>
<gene>
    <name evidence="6" type="primary">vapC</name>
    <name evidence="8" type="ORF">AFM18_07700</name>
</gene>
<keyword evidence="1 6" id="KW-1277">Toxin-antitoxin system</keyword>
<evidence type="ECO:0000256" key="4">
    <source>
        <dbReference type="ARBA" id="ARBA00022801"/>
    </source>
</evidence>
<evidence type="ECO:0000256" key="6">
    <source>
        <dbReference type="HAMAP-Rule" id="MF_00265"/>
    </source>
</evidence>
<evidence type="ECO:0000256" key="3">
    <source>
        <dbReference type="ARBA" id="ARBA00022723"/>
    </source>
</evidence>
<keyword evidence="5 6" id="KW-0460">Magnesium</keyword>
<dbReference type="PANTHER" id="PTHR35901:SF1">
    <property type="entry name" value="EXONUCLEASE VAPC9"/>
    <property type="match status" value="1"/>
</dbReference>
<evidence type="ECO:0000256" key="1">
    <source>
        <dbReference type="ARBA" id="ARBA00022649"/>
    </source>
</evidence>
<dbReference type="InterPro" id="IPR029060">
    <property type="entry name" value="PIN-like_dom_sf"/>
</dbReference>
<protein>
    <recommendedName>
        <fullName evidence="6">Ribonuclease VapC</fullName>
        <shortName evidence="6">RNase VapC</shortName>
        <ecNumber evidence="6">3.1.-.-</ecNumber>
    </recommendedName>
    <alternativeName>
        <fullName evidence="6">Toxin VapC</fullName>
    </alternativeName>
</protein>
<feature type="binding site" evidence="6">
    <location>
        <position position="105"/>
    </location>
    <ligand>
        <name>Mg(2+)</name>
        <dbReference type="ChEBI" id="CHEBI:18420"/>
    </ligand>
</feature>
<comment type="similarity">
    <text evidence="6">Belongs to the PINc/VapC protein family.</text>
</comment>
<keyword evidence="3 6" id="KW-0479">Metal-binding</keyword>
<comment type="caution">
    <text evidence="8">The sequence shown here is derived from an EMBL/GenBank/DDBJ whole genome shotgun (WGS) entry which is preliminary data.</text>
</comment>
<keyword evidence="2 6" id="KW-0540">Nuclease</keyword>
<dbReference type="Gene3D" id="3.40.50.1010">
    <property type="entry name" value="5'-nuclease"/>
    <property type="match status" value="1"/>
</dbReference>
<evidence type="ECO:0000313" key="9">
    <source>
        <dbReference type="Proteomes" id="UP000037511"/>
    </source>
</evidence>
<dbReference type="InterPro" id="IPR002716">
    <property type="entry name" value="PIN_dom"/>
</dbReference>
<dbReference type="SUPFAM" id="SSF88723">
    <property type="entry name" value="PIN domain-like"/>
    <property type="match status" value="1"/>
</dbReference>
<dbReference type="GO" id="GO:0004540">
    <property type="term" value="F:RNA nuclease activity"/>
    <property type="evidence" value="ECO:0007669"/>
    <property type="project" value="InterPro"/>
</dbReference>
<reference evidence="8 9" key="1">
    <citation type="submission" date="2015-07" db="EMBL/GenBank/DDBJ databases">
        <title>Draft genome of Achromobacter spanius.</title>
        <authorList>
            <person name="Wang X."/>
        </authorList>
    </citation>
    <scope>NUCLEOTIDE SEQUENCE [LARGE SCALE GENOMIC DNA]</scope>
    <source>
        <strain evidence="8 9">CGMCC9173</strain>
    </source>
</reference>
<dbReference type="Pfam" id="PF01850">
    <property type="entry name" value="PIN"/>
    <property type="match status" value="1"/>
</dbReference>
<organism evidence="8 9">
    <name type="scientific">Achromobacter spanius</name>
    <dbReference type="NCBI Taxonomy" id="217203"/>
    <lineage>
        <taxon>Bacteria</taxon>
        <taxon>Pseudomonadati</taxon>
        <taxon>Pseudomonadota</taxon>
        <taxon>Betaproteobacteria</taxon>
        <taxon>Burkholderiales</taxon>
        <taxon>Alcaligenaceae</taxon>
        <taxon>Achromobacter</taxon>
    </lineage>
</organism>
<accession>A0AAW3I6J8</accession>
<sequence>MITVLDASVALAWLADRTDVTEAMLARHLFEEVDHFDLLVPQHWRVEVANGMLRLQRAQLVSPAKVTLFANQIEALAIESDRARIPHRWAHIRLIALTHALTAYDAAYVELAMRSGGRLATFDRKLADAASACGIPIFGQAHGIAEPMAAYG</sequence>
<dbReference type="InterPro" id="IPR022907">
    <property type="entry name" value="VapC_family"/>
</dbReference>
<dbReference type="Proteomes" id="UP000037511">
    <property type="component" value="Unassembled WGS sequence"/>
</dbReference>
<dbReference type="GO" id="GO:0000287">
    <property type="term" value="F:magnesium ion binding"/>
    <property type="evidence" value="ECO:0007669"/>
    <property type="project" value="UniProtKB-UniRule"/>
</dbReference>
<name>A0AAW3I6J8_9BURK</name>
<dbReference type="HAMAP" id="MF_00265">
    <property type="entry name" value="VapC_Nob1"/>
    <property type="match status" value="1"/>
</dbReference>
<evidence type="ECO:0000313" key="8">
    <source>
        <dbReference type="EMBL" id="KNE28384.1"/>
    </source>
</evidence>
<dbReference type="GO" id="GO:0003677">
    <property type="term" value="F:DNA binding"/>
    <property type="evidence" value="ECO:0007669"/>
    <property type="project" value="UniProtKB-KW"/>
</dbReference>
<dbReference type="InterPro" id="IPR044153">
    <property type="entry name" value="PIN_Pae0151-like"/>
</dbReference>
<dbReference type="GO" id="GO:0090729">
    <property type="term" value="F:toxin activity"/>
    <property type="evidence" value="ECO:0007669"/>
    <property type="project" value="UniProtKB-KW"/>
</dbReference>